<evidence type="ECO:0000259" key="10">
    <source>
        <dbReference type="Pfam" id="PF06747"/>
    </source>
</evidence>
<dbReference type="GO" id="GO:0045041">
    <property type="term" value="P:protein import into mitochondrial intermembrane space"/>
    <property type="evidence" value="ECO:0007669"/>
    <property type="project" value="InterPro"/>
</dbReference>
<feature type="non-terminal residue" evidence="11">
    <location>
        <position position="1"/>
    </location>
</feature>
<feature type="region of interest" description="Disordered" evidence="9">
    <location>
        <begin position="93"/>
        <end position="130"/>
    </location>
</feature>
<protein>
    <recommendedName>
        <fullName evidence="10">CHCH domain-containing protein</fullName>
    </recommendedName>
</protein>
<reference evidence="11 12" key="1">
    <citation type="submission" date="2024-05" db="EMBL/GenBank/DDBJ databases">
        <authorList>
            <person name="Wallberg A."/>
        </authorList>
    </citation>
    <scope>NUCLEOTIDE SEQUENCE [LARGE SCALE GENOMIC DNA]</scope>
</reference>
<dbReference type="Pfam" id="PF06747">
    <property type="entry name" value="CHCH"/>
    <property type="match status" value="1"/>
</dbReference>
<name>A0AAV2Q762_MEGNR</name>
<dbReference type="EMBL" id="CAXKWB010004546">
    <property type="protein sequence ID" value="CAL4074106.1"/>
    <property type="molecule type" value="Genomic_DNA"/>
</dbReference>
<evidence type="ECO:0000256" key="6">
    <source>
        <dbReference type="ARBA" id="ARBA00023128"/>
    </source>
</evidence>
<dbReference type="Gene3D" id="1.10.287.2900">
    <property type="match status" value="1"/>
</dbReference>
<keyword evidence="2" id="KW-0813">Transport</keyword>
<feature type="compositionally biased region" description="Polar residues" evidence="9">
    <location>
        <begin position="113"/>
        <end position="130"/>
    </location>
</feature>
<dbReference type="AlphaFoldDB" id="A0AAV2Q762"/>
<dbReference type="PANTHER" id="PTHR21622:SF0">
    <property type="entry name" value="COILED-COIL-HELIX-COILED-COIL-HELIX DOMAIN CONTAINING 4"/>
    <property type="match status" value="1"/>
</dbReference>
<dbReference type="GO" id="GO:0005758">
    <property type="term" value="C:mitochondrial intermembrane space"/>
    <property type="evidence" value="ECO:0007669"/>
    <property type="project" value="TreeGrafter"/>
</dbReference>
<gene>
    <name evidence="11" type="ORF">MNOR_LOCUS9411</name>
</gene>
<keyword evidence="5" id="KW-0811">Translocation</keyword>
<evidence type="ECO:0000256" key="7">
    <source>
        <dbReference type="ARBA" id="ARBA00023157"/>
    </source>
</evidence>
<keyword evidence="8" id="KW-0676">Redox-active center</keyword>
<evidence type="ECO:0000256" key="4">
    <source>
        <dbReference type="ARBA" id="ARBA00023002"/>
    </source>
</evidence>
<evidence type="ECO:0000256" key="9">
    <source>
        <dbReference type="SAM" id="MobiDB-lite"/>
    </source>
</evidence>
<organism evidence="11 12">
    <name type="scientific">Meganyctiphanes norvegica</name>
    <name type="common">Northern krill</name>
    <name type="synonym">Thysanopoda norvegica</name>
    <dbReference type="NCBI Taxonomy" id="48144"/>
    <lineage>
        <taxon>Eukaryota</taxon>
        <taxon>Metazoa</taxon>
        <taxon>Ecdysozoa</taxon>
        <taxon>Arthropoda</taxon>
        <taxon>Crustacea</taxon>
        <taxon>Multicrustacea</taxon>
        <taxon>Malacostraca</taxon>
        <taxon>Eumalacostraca</taxon>
        <taxon>Eucarida</taxon>
        <taxon>Euphausiacea</taxon>
        <taxon>Euphausiidae</taxon>
        <taxon>Meganyctiphanes</taxon>
    </lineage>
</organism>
<evidence type="ECO:0000313" key="12">
    <source>
        <dbReference type="Proteomes" id="UP001497623"/>
    </source>
</evidence>
<dbReference type="GO" id="GO:0015035">
    <property type="term" value="F:protein-disulfide reductase activity"/>
    <property type="evidence" value="ECO:0007669"/>
    <property type="project" value="InterPro"/>
</dbReference>
<accession>A0AAV2Q762</accession>
<keyword evidence="7" id="KW-1015">Disulfide bond</keyword>
<sequence>GKDQIIFVTEEDQKGPAAVSLPDDGDDQPVGLIDDDGEINWSCPCLGGMATGPCGVEFREAFTCFHYSSEDPKGSDCLGPFRQMSECMAQYPNVYGSGTKEDKEEAPSEDAPETSNVEATPSQTETKSST</sequence>
<dbReference type="PROSITE" id="PS51808">
    <property type="entry name" value="CHCH"/>
    <property type="match status" value="1"/>
</dbReference>
<comment type="subcellular location">
    <subcellularLocation>
        <location evidence="1">Mitochondrion</location>
    </subcellularLocation>
</comment>
<dbReference type="PANTHER" id="PTHR21622">
    <property type="entry name" value="COILED-COIL-HELIX-COILED-COIL-HELIX DOMAIN CONTAINING 4"/>
    <property type="match status" value="1"/>
</dbReference>
<proteinExistence type="predicted"/>
<evidence type="ECO:0000256" key="5">
    <source>
        <dbReference type="ARBA" id="ARBA00023010"/>
    </source>
</evidence>
<keyword evidence="3" id="KW-0653">Protein transport</keyword>
<evidence type="ECO:0000256" key="8">
    <source>
        <dbReference type="ARBA" id="ARBA00023284"/>
    </source>
</evidence>
<dbReference type="Proteomes" id="UP001497623">
    <property type="component" value="Unassembled WGS sequence"/>
</dbReference>
<keyword evidence="4" id="KW-0560">Oxidoreductase</keyword>
<feature type="domain" description="CHCH" evidence="10">
    <location>
        <begin position="54"/>
        <end position="89"/>
    </location>
</feature>
<evidence type="ECO:0000256" key="1">
    <source>
        <dbReference type="ARBA" id="ARBA00004173"/>
    </source>
</evidence>
<dbReference type="InterPro" id="IPR010625">
    <property type="entry name" value="CHCH"/>
</dbReference>
<evidence type="ECO:0000256" key="2">
    <source>
        <dbReference type="ARBA" id="ARBA00022448"/>
    </source>
</evidence>
<comment type="caution">
    <text evidence="11">The sequence shown here is derived from an EMBL/GenBank/DDBJ whole genome shotgun (WGS) entry which is preliminary data.</text>
</comment>
<keyword evidence="12" id="KW-1185">Reference proteome</keyword>
<evidence type="ECO:0000313" key="11">
    <source>
        <dbReference type="EMBL" id="CAL4074106.1"/>
    </source>
</evidence>
<keyword evidence="6" id="KW-0496">Mitochondrion</keyword>
<dbReference type="InterPro" id="IPR039289">
    <property type="entry name" value="CHCHD4"/>
</dbReference>
<evidence type="ECO:0000256" key="3">
    <source>
        <dbReference type="ARBA" id="ARBA00022927"/>
    </source>
</evidence>